<comment type="caution">
    <text evidence="1">The sequence shown here is derived from an EMBL/GenBank/DDBJ whole genome shotgun (WGS) entry which is preliminary data.</text>
</comment>
<dbReference type="Proteomes" id="UP001152797">
    <property type="component" value="Unassembled WGS sequence"/>
</dbReference>
<reference evidence="1" key="1">
    <citation type="submission" date="2022-10" db="EMBL/GenBank/DDBJ databases">
        <authorList>
            <person name="Chen Y."/>
            <person name="Dougan E. K."/>
            <person name="Chan C."/>
            <person name="Rhodes N."/>
            <person name="Thang M."/>
        </authorList>
    </citation>
    <scope>NUCLEOTIDE SEQUENCE</scope>
</reference>
<dbReference type="AlphaFoldDB" id="A0A9P1BQ84"/>
<dbReference type="EMBL" id="CAMXCT010000344">
    <property type="protein sequence ID" value="CAI3977454.1"/>
    <property type="molecule type" value="Genomic_DNA"/>
</dbReference>
<evidence type="ECO:0000313" key="2">
    <source>
        <dbReference type="EMBL" id="CAL4764766.1"/>
    </source>
</evidence>
<dbReference type="EMBL" id="CAMXCT030000344">
    <property type="protein sequence ID" value="CAL4764766.1"/>
    <property type="molecule type" value="Genomic_DNA"/>
</dbReference>
<evidence type="ECO:0000313" key="1">
    <source>
        <dbReference type="EMBL" id="CAI3977454.1"/>
    </source>
</evidence>
<organism evidence="1">
    <name type="scientific">Cladocopium goreaui</name>
    <dbReference type="NCBI Taxonomy" id="2562237"/>
    <lineage>
        <taxon>Eukaryota</taxon>
        <taxon>Sar</taxon>
        <taxon>Alveolata</taxon>
        <taxon>Dinophyceae</taxon>
        <taxon>Suessiales</taxon>
        <taxon>Symbiodiniaceae</taxon>
        <taxon>Cladocopium</taxon>
    </lineage>
</organism>
<protein>
    <submittedName>
        <fullName evidence="1">Uncharacterized protein</fullName>
    </submittedName>
</protein>
<sequence length="168" mass="19342">MKLQDDEYMKCHDYSVLACSLETPGVPGDGALGYLLWVYFEGRHLERLRMALKTIGLNLDEGIIERVDSKTSSLFEQELFLSKEPIFRWDEAVHSPSEEIRFKDYSFHPWADSGREKTGRNMSLTAAGSCCFSGSLCGWNPTQCQRTVGITWYNRLHTRGWRLWSHLA</sequence>
<keyword evidence="3" id="KW-1185">Reference proteome</keyword>
<evidence type="ECO:0000313" key="3">
    <source>
        <dbReference type="Proteomes" id="UP001152797"/>
    </source>
</evidence>
<proteinExistence type="predicted"/>
<dbReference type="EMBL" id="CAMXCT020000344">
    <property type="protein sequence ID" value="CAL1130829.1"/>
    <property type="molecule type" value="Genomic_DNA"/>
</dbReference>
<accession>A0A9P1BQ84</accession>
<dbReference type="OrthoDB" id="414173at2759"/>
<reference evidence="2 3" key="2">
    <citation type="submission" date="2024-05" db="EMBL/GenBank/DDBJ databases">
        <authorList>
            <person name="Chen Y."/>
            <person name="Shah S."/>
            <person name="Dougan E. K."/>
            <person name="Thang M."/>
            <person name="Chan C."/>
        </authorList>
    </citation>
    <scope>NUCLEOTIDE SEQUENCE [LARGE SCALE GENOMIC DNA]</scope>
</reference>
<gene>
    <name evidence="1" type="ORF">C1SCF055_LOCUS5592</name>
</gene>
<name>A0A9P1BQ84_9DINO</name>